<dbReference type="Proteomes" id="UP001596223">
    <property type="component" value="Unassembled WGS sequence"/>
</dbReference>
<accession>A0ABW1JQD2</accession>
<reference evidence="3" key="1">
    <citation type="journal article" date="2019" name="Int. J. Syst. Evol. Microbiol.">
        <title>The Global Catalogue of Microorganisms (GCM) 10K type strain sequencing project: providing services to taxonomists for standard genome sequencing and annotation.</title>
        <authorList>
            <consortium name="The Broad Institute Genomics Platform"/>
            <consortium name="The Broad Institute Genome Sequencing Center for Infectious Disease"/>
            <person name="Wu L."/>
            <person name="Ma J."/>
        </authorList>
    </citation>
    <scope>NUCLEOTIDE SEQUENCE [LARGE SCALE GENOMIC DNA]</scope>
    <source>
        <strain evidence="3">CCUG 36956</strain>
    </source>
</reference>
<dbReference type="EMBL" id="JBHSQN010000002">
    <property type="protein sequence ID" value="MFC6010884.1"/>
    <property type="molecule type" value="Genomic_DNA"/>
</dbReference>
<name>A0ABW1JQD2_9NOCA</name>
<protein>
    <submittedName>
        <fullName evidence="2">Uncharacterized protein</fullName>
    </submittedName>
</protein>
<dbReference type="RefSeq" id="WP_378601410.1">
    <property type="nucleotide sequence ID" value="NZ_JBHSQN010000002.1"/>
</dbReference>
<keyword evidence="3" id="KW-1185">Reference proteome</keyword>
<keyword evidence="1" id="KW-0812">Transmembrane</keyword>
<keyword evidence="1" id="KW-1133">Transmembrane helix</keyword>
<comment type="caution">
    <text evidence="2">The sequence shown here is derived from an EMBL/GenBank/DDBJ whole genome shotgun (WGS) entry which is preliminary data.</text>
</comment>
<evidence type="ECO:0000313" key="2">
    <source>
        <dbReference type="EMBL" id="MFC6010884.1"/>
    </source>
</evidence>
<organism evidence="2 3">
    <name type="scientific">Nocardia lasii</name>
    <dbReference type="NCBI Taxonomy" id="1616107"/>
    <lineage>
        <taxon>Bacteria</taxon>
        <taxon>Bacillati</taxon>
        <taxon>Actinomycetota</taxon>
        <taxon>Actinomycetes</taxon>
        <taxon>Mycobacteriales</taxon>
        <taxon>Nocardiaceae</taxon>
        <taxon>Nocardia</taxon>
    </lineage>
</organism>
<feature type="transmembrane region" description="Helical" evidence="1">
    <location>
        <begin position="12"/>
        <end position="35"/>
    </location>
</feature>
<gene>
    <name evidence="2" type="ORF">ACFP3H_07465</name>
</gene>
<evidence type="ECO:0000313" key="3">
    <source>
        <dbReference type="Proteomes" id="UP001596223"/>
    </source>
</evidence>
<evidence type="ECO:0000256" key="1">
    <source>
        <dbReference type="SAM" id="Phobius"/>
    </source>
</evidence>
<keyword evidence="1" id="KW-0472">Membrane</keyword>
<proteinExistence type="predicted"/>
<sequence length="70" mass="7461">MSHVSTIGTTIAALAIVCYAMPLLTYCVVALVAALHPDAPRRTFAQSLLPELRSGIRASGALLRRRGGRQ</sequence>